<name>A0A0K8P7H6_PISS1</name>
<feature type="domain" description="FAD-binding" evidence="1">
    <location>
        <begin position="2"/>
        <end position="169"/>
    </location>
</feature>
<dbReference type="PRINTS" id="PR00368">
    <property type="entry name" value="FADPNR"/>
</dbReference>
<comment type="caution">
    <text evidence="2">The sequence shown here is derived from an EMBL/GenBank/DDBJ whole genome shotgun (WGS) entry which is preliminary data.</text>
</comment>
<gene>
    <name evidence="2" type="ORF">ISF6_5161</name>
</gene>
<dbReference type="PANTHER" id="PTHR42685">
    <property type="entry name" value="GERANYLGERANYL DIPHOSPHATE REDUCTASE"/>
    <property type="match status" value="1"/>
</dbReference>
<organism evidence="2 3">
    <name type="scientific">Piscinibacter sakaiensis</name>
    <name type="common">Ideonella sakaiensis</name>
    <dbReference type="NCBI Taxonomy" id="1547922"/>
    <lineage>
        <taxon>Bacteria</taxon>
        <taxon>Pseudomonadati</taxon>
        <taxon>Pseudomonadota</taxon>
        <taxon>Betaproteobacteria</taxon>
        <taxon>Burkholderiales</taxon>
        <taxon>Sphaerotilaceae</taxon>
        <taxon>Piscinibacter</taxon>
    </lineage>
</organism>
<evidence type="ECO:0000313" key="2">
    <source>
        <dbReference type="EMBL" id="GAP38608.1"/>
    </source>
</evidence>
<accession>A0A0K8P7H6</accession>
<dbReference type="SUPFAM" id="SSF51905">
    <property type="entry name" value="FAD/NAD(P)-binding domain"/>
    <property type="match status" value="1"/>
</dbReference>
<dbReference type="GO" id="GO:0071949">
    <property type="term" value="F:FAD binding"/>
    <property type="evidence" value="ECO:0007669"/>
    <property type="project" value="InterPro"/>
</dbReference>
<protein>
    <submittedName>
        <fullName evidence="2">Geranylgeranyl reductase</fullName>
    </submittedName>
</protein>
<dbReference type="Pfam" id="PF01494">
    <property type="entry name" value="FAD_binding_3"/>
    <property type="match status" value="1"/>
</dbReference>
<dbReference type="STRING" id="1547922.ISF6_5161"/>
<dbReference type="Gene3D" id="3.50.50.60">
    <property type="entry name" value="FAD/NAD(P)-binding domain"/>
    <property type="match status" value="1"/>
</dbReference>
<evidence type="ECO:0000259" key="1">
    <source>
        <dbReference type="Pfam" id="PF01494"/>
    </source>
</evidence>
<dbReference type="AlphaFoldDB" id="A0A0K8P7H6"/>
<keyword evidence="3" id="KW-1185">Reference proteome</keyword>
<proteinExistence type="predicted"/>
<evidence type="ECO:0000313" key="3">
    <source>
        <dbReference type="Proteomes" id="UP000037660"/>
    </source>
</evidence>
<dbReference type="InterPro" id="IPR036188">
    <property type="entry name" value="FAD/NAD-bd_sf"/>
</dbReference>
<dbReference type="PANTHER" id="PTHR42685:SF22">
    <property type="entry name" value="CONDITIONED MEDIUM FACTOR RECEPTOR 1"/>
    <property type="match status" value="1"/>
</dbReference>
<dbReference type="InterPro" id="IPR050407">
    <property type="entry name" value="Geranylgeranyl_reductase"/>
</dbReference>
<reference evidence="2 3" key="2">
    <citation type="journal article" date="2016" name="Science">
        <title>A bacterium that degrades and assimilates poly(ethylene terephthalate).</title>
        <authorList>
            <person name="Yoshida S."/>
            <person name="Hiraga K."/>
            <person name="Takehana T."/>
            <person name="Taniguchi I."/>
            <person name="Yamaji H."/>
            <person name="Maeda Y."/>
            <person name="Toyohara K."/>
            <person name="Miyamoto K."/>
            <person name="Kimura Y."/>
            <person name="Oda K."/>
        </authorList>
    </citation>
    <scope>NUCLEOTIDE SEQUENCE [LARGE SCALE GENOMIC DNA]</scope>
    <source>
        <strain evidence="3">NBRC 110686 / TISTR 2288 / 201-F6</strain>
    </source>
</reference>
<dbReference type="Proteomes" id="UP000037660">
    <property type="component" value="Unassembled WGS sequence"/>
</dbReference>
<reference evidence="3" key="1">
    <citation type="submission" date="2015-07" db="EMBL/GenBank/DDBJ databases">
        <title>Discovery of a poly(ethylene terephthalate assimilation.</title>
        <authorList>
            <person name="Yoshida S."/>
            <person name="Hiraga K."/>
            <person name="Takehana T."/>
            <person name="Taniguchi I."/>
            <person name="Yamaji H."/>
            <person name="Maeda Y."/>
            <person name="Toyohara K."/>
            <person name="Miyamoto K."/>
            <person name="Kimura Y."/>
            <person name="Oda K."/>
        </authorList>
    </citation>
    <scope>NUCLEOTIDE SEQUENCE [LARGE SCALE GENOMIC DNA]</scope>
    <source>
        <strain evidence="3">NBRC 110686 / TISTR 2288 / 201-F6</strain>
    </source>
</reference>
<dbReference type="EMBL" id="BBYR01000082">
    <property type="protein sequence ID" value="GAP38608.1"/>
    <property type="molecule type" value="Genomic_DNA"/>
</dbReference>
<sequence length="409" mass="42844">MLVVGAGPAGSAAARVLAQAGRDVLLVDQAGFPRDKVCGDALIPDAHRVLERLGLLDRVLAEALRVPAVRMRGPRGGEVAVPGRLAVLPRRRLDALLAGAAVEAGARLATPWRFVGTLEHGSRVVGARLAARDGRPAAVEARWTLLATGARPQALRDAGLAAARGPSGVSMRAYLHHPEALARWPMPSMFWHGALRPGYGWVFPGPGGVFNLGVYVTGRDAAGGARGALPSLHRLFERFVALHPPVRALVDGGRWLGPFKGAPLRCSLRGAEAGRPGLWPIGEAAGSSYLLSGEGIGKALETGLLAAEALLADGAAALALPPPGGAAGAADAAAERRRAAAWAALAPHYRAYERGDLANRQPWLIDVLAWAVRRRPARLDTLAAILDERHVPQARPGPALLARLLLGRR</sequence>
<dbReference type="InterPro" id="IPR002938">
    <property type="entry name" value="FAD-bd"/>
</dbReference>